<feature type="compositionally biased region" description="Basic and acidic residues" evidence="1">
    <location>
        <begin position="108"/>
        <end position="121"/>
    </location>
</feature>
<sequence>MLWGCVEVVDNPKAVNWSVQADTVGMVHASEIDSLAIYQCDDCAFAVRYRSENRSQVKHCPTCPWEEFKESHTQRRHASVRLNGGNPPTEVISEKDDHAPPVASAPVRAERYHEHLGDNID</sequence>
<comment type="caution">
    <text evidence="2">The sequence shown here is derived from an EMBL/GenBank/DDBJ whole genome shotgun (WGS) entry which is preliminary data.</text>
</comment>
<protein>
    <submittedName>
        <fullName evidence="2">Uncharacterized protein</fullName>
    </submittedName>
</protein>
<accession>A0ABP8NEY1</accession>
<name>A0ABP8NEY1_9BACT</name>
<dbReference type="EMBL" id="BAABHD010000076">
    <property type="protein sequence ID" value="GAA4464153.1"/>
    <property type="molecule type" value="Genomic_DNA"/>
</dbReference>
<reference evidence="3" key="1">
    <citation type="journal article" date="2019" name="Int. J. Syst. Evol. Microbiol.">
        <title>The Global Catalogue of Microorganisms (GCM) 10K type strain sequencing project: providing services to taxonomists for standard genome sequencing and annotation.</title>
        <authorList>
            <consortium name="The Broad Institute Genomics Platform"/>
            <consortium name="The Broad Institute Genome Sequencing Center for Infectious Disease"/>
            <person name="Wu L."/>
            <person name="Ma J."/>
        </authorList>
    </citation>
    <scope>NUCLEOTIDE SEQUENCE [LARGE SCALE GENOMIC DNA]</scope>
    <source>
        <strain evidence="3">JCM 17927</strain>
    </source>
</reference>
<organism evidence="2 3">
    <name type="scientific">Nibrella saemangeumensis</name>
    <dbReference type="NCBI Taxonomy" id="1084526"/>
    <lineage>
        <taxon>Bacteria</taxon>
        <taxon>Pseudomonadati</taxon>
        <taxon>Bacteroidota</taxon>
        <taxon>Cytophagia</taxon>
        <taxon>Cytophagales</taxon>
        <taxon>Spirosomataceae</taxon>
        <taxon>Nibrella</taxon>
    </lineage>
</organism>
<keyword evidence="3" id="KW-1185">Reference proteome</keyword>
<feature type="region of interest" description="Disordered" evidence="1">
    <location>
        <begin position="74"/>
        <end position="121"/>
    </location>
</feature>
<evidence type="ECO:0000313" key="2">
    <source>
        <dbReference type="EMBL" id="GAA4464153.1"/>
    </source>
</evidence>
<evidence type="ECO:0000313" key="3">
    <source>
        <dbReference type="Proteomes" id="UP001501175"/>
    </source>
</evidence>
<dbReference type="RefSeq" id="WP_345246950.1">
    <property type="nucleotide sequence ID" value="NZ_BAABHD010000076.1"/>
</dbReference>
<dbReference type="Proteomes" id="UP001501175">
    <property type="component" value="Unassembled WGS sequence"/>
</dbReference>
<gene>
    <name evidence="2" type="ORF">GCM10023189_43050</name>
</gene>
<proteinExistence type="predicted"/>
<evidence type="ECO:0000256" key="1">
    <source>
        <dbReference type="SAM" id="MobiDB-lite"/>
    </source>
</evidence>